<keyword evidence="2" id="KW-1185">Reference proteome</keyword>
<dbReference type="STRING" id="1293890.TALK_13425"/>
<accession>A0A1Y2LC81</accession>
<dbReference type="InterPro" id="IPR050194">
    <property type="entry name" value="Glycosyltransferase_grp1"/>
</dbReference>
<evidence type="ECO:0000313" key="2">
    <source>
        <dbReference type="Proteomes" id="UP000193396"/>
    </source>
</evidence>
<protein>
    <submittedName>
        <fullName evidence="1">Glycosyl transferase</fullName>
    </submittedName>
</protein>
<dbReference type="RefSeq" id="WP_085619628.1">
    <property type="nucleotide sequence ID" value="NZ_JFKB01000008.1"/>
</dbReference>
<reference evidence="1 2" key="1">
    <citation type="submission" date="2014-03" db="EMBL/GenBank/DDBJ databases">
        <title>The draft genome sequence of Thalassospira alkalitolerans JCM 18968.</title>
        <authorList>
            <person name="Lai Q."/>
            <person name="Shao Z."/>
        </authorList>
    </citation>
    <scope>NUCLEOTIDE SEQUENCE [LARGE SCALE GENOMIC DNA]</scope>
    <source>
        <strain evidence="1 2">JCM 18968</strain>
    </source>
</reference>
<dbReference type="PANTHER" id="PTHR45947">
    <property type="entry name" value="SULFOQUINOVOSYL TRANSFERASE SQD2"/>
    <property type="match status" value="1"/>
</dbReference>
<comment type="caution">
    <text evidence="1">The sequence shown here is derived from an EMBL/GenBank/DDBJ whole genome shotgun (WGS) entry which is preliminary data.</text>
</comment>
<dbReference type="CDD" id="cd03801">
    <property type="entry name" value="GT4_PimA-like"/>
    <property type="match status" value="1"/>
</dbReference>
<sequence length="401" mass="43575">MMAVKAPANVPVWMIGRIDQFRILATHLTRNNRLARWDSFWRHNGHGLITPPARKVDPILASIPGRHLLPDLLGKTAQKLHLPARNLYSDLPLSWLAATHMPDAKILHGQGNYSLPAMRRARAKGMAIISDVTGQLAPIRKKQLADEYHHHGLRYREISNLLARRRMAEARFADGIFAPSDAVAAGLVDCGINASRIHLVPFTSSLCDPLLAYDHGPSATSDDGTTHLLYVGNIAIAKGIRILIEAFRVLRHRLGPAITLSLVGPAHPCALAYLAKLPPGCVWQGPVAHKHLPDHLLSADIFVFPSLSEGSSLAVLEAMAASCAVITTPDAGSPITHNQNGILIPPRDSEALINAITDLHADPVKRTTLGRAARQVIAHDIADDYGTRVEAAYEKVLTRHG</sequence>
<dbReference type="AlphaFoldDB" id="A0A1Y2LC81"/>
<gene>
    <name evidence="1" type="ORF">TALK_13425</name>
</gene>
<evidence type="ECO:0000313" key="1">
    <source>
        <dbReference type="EMBL" id="OSQ47507.1"/>
    </source>
</evidence>
<dbReference type="Proteomes" id="UP000193396">
    <property type="component" value="Unassembled WGS sequence"/>
</dbReference>
<dbReference type="SUPFAM" id="SSF53756">
    <property type="entry name" value="UDP-Glycosyltransferase/glycogen phosphorylase"/>
    <property type="match status" value="1"/>
</dbReference>
<dbReference type="GO" id="GO:0016757">
    <property type="term" value="F:glycosyltransferase activity"/>
    <property type="evidence" value="ECO:0007669"/>
    <property type="project" value="TreeGrafter"/>
</dbReference>
<organism evidence="1 2">
    <name type="scientific">Thalassospira alkalitolerans</name>
    <dbReference type="NCBI Taxonomy" id="1293890"/>
    <lineage>
        <taxon>Bacteria</taxon>
        <taxon>Pseudomonadati</taxon>
        <taxon>Pseudomonadota</taxon>
        <taxon>Alphaproteobacteria</taxon>
        <taxon>Rhodospirillales</taxon>
        <taxon>Thalassospiraceae</taxon>
        <taxon>Thalassospira</taxon>
    </lineage>
</organism>
<dbReference type="OrthoDB" id="7856752at2"/>
<dbReference type="EMBL" id="JFKB01000008">
    <property type="protein sequence ID" value="OSQ47507.1"/>
    <property type="molecule type" value="Genomic_DNA"/>
</dbReference>
<dbReference type="PANTHER" id="PTHR45947:SF3">
    <property type="entry name" value="SULFOQUINOVOSYL TRANSFERASE SQD2"/>
    <property type="match status" value="1"/>
</dbReference>
<keyword evidence="1" id="KW-0808">Transferase</keyword>
<dbReference type="Pfam" id="PF13692">
    <property type="entry name" value="Glyco_trans_1_4"/>
    <property type="match status" value="1"/>
</dbReference>
<dbReference type="Gene3D" id="3.40.50.2000">
    <property type="entry name" value="Glycogen Phosphorylase B"/>
    <property type="match status" value="2"/>
</dbReference>
<proteinExistence type="predicted"/>
<name>A0A1Y2LC81_9PROT</name>